<keyword evidence="1" id="KW-1133">Transmembrane helix</keyword>
<evidence type="ECO:0000313" key="2">
    <source>
        <dbReference type="EMBL" id="MCQ1531174.1"/>
    </source>
</evidence>
<sequence length="113" mass="12783">MNAYIYCFILSLLFLAAALYFSKTRVLNFKYSVFWISISLILIMLSLNKRLTEKMAGLVNISYAPAFLFVTGIVFAFFLIFYLTITISSLQNKITKLVQEIGIIKSTKGNGDS</sequence>
<keyword evidence="3" id="KW-1185">Reference proteome</keyword>
<dbReference type="Pfam" id="PF10066">
    <property type="entry name" value="DUF2304"/>
    <property type="match status" value="1"/>
</dbReference>
<evidence type="ECO:0000313" key="3">
    <source>
        <dbReference type="Proteomes" id="UP001651880"/>
    </source>
</evidence>
<organism evidence="2 3">
    <name type="scientific">Lutispora saccharofermentans</name>
    <dbReference type="NCBI Taxonomy" id="3024236"/>
    <lineage>
        <taxon>Bacteria</taxon>
        <taxon>Bacillati</taxon>
        <taxon>Bacillota</taxon>
        <taxon>Clostridia</taxon>
        <taxon>Lutisporales</taxon>
        <taxon>Lutisporaceae</taxon>
        <taxon>Lutispora</taxon>
    </lineage>
</organism>
<dbReference type="InterPro" id="IPR019277">
    <property type="entry name" value="DUF2304"/>
</dbReference>
<comment type="caution">
    <text evidence="2">The sequence shown here is derived from an EMBL/GenBank/DDBJ whole genome shotgun (WGS) entry which is preliminary data.</text>
</comment>
<feature type="transmembrane region" description="Helical" evidence="1">
    <location>
        <begin position="28"/>
        <end position="47"/>
    </location>
</feature>
<accession>A0ABT1NJC4</accession>
<keyword evidence="1" id="KW-0472">Membrane</keyword>
<dbReference type="EMBL" id="JAJEKE010000019">
    <property type="protein sequence ID" value="MCQ1531174.1"/>
    <property type="molecule type" value="Genomic_DNA"/>
</dbReference>
<proteinExistence type="predicted"/>
<name>A0ABT1NJC4_9FIRM</name>
<keyword evidence="1" id="KW-0812">Transmembrane</keyword>
<dbReference type="RefSeq" id="WP_255228698.1">
    <property type="nucleotide sequence ID" value="NZ_JAJEKE010000019.1"/>
</dbReference>
<gene>
    <name evidence="2" type="ORF">LJD61_16730</name>
</gene>
<protein>
    <submittedName>
        <fullName evidence="2">DUF2304 domain-containing protein</fullName>
    </submittedName>
</protein>
<dbReference type="Proteomes" id="UP001651880">
    <property type="component" value="Unassembled WGS sequence"/>
</dbReference>
<evidence type="ECO:0000256" key="1">
    <source>
        <dbReference type="SAM" id="Phobius"/>
    </source>
</evidence>
<feature type="transmembrane region" description="Helical" evidence="1">
    <location>
        <begin position="59"/>
        <end position="83"/>
    </location>
</feature>
<reference evidence="2 3" key="1">
    <citation type="submission" date="2021-10" db="EMBL/GenBank/DDBJ databases">
        <title>Lutispora strain m25 sp. nov., a thermophilic, non-spore-forming bacterium isolated from a lab-scale methanogenic bioreactor digesting anaerobic sludge.</title>
        <authorList>
            <person name="El Houari A."/>
            <person name="Mcdonald J."/>
        </authorList>
    </citation>
    <scope>NUCLEOTIDE SEQUENCE [LARGE SCALE GENOMIC DNA]</scope>
    <source>
        <strain evidence="3">m25</strain>
    </source>
</reference>